<feature type="transmembrane region" description="Helical" evidence="2">
    <location>
        <begin position="121"/>
        <end position="147"/>
    </location>
</feature>
<dbReference type="Proteomes" id="UP001140513">
    <property type="component" value="Unassembled WGS sequence"/>
</dbReference>
<keyword evidence="2" id="KW-0472">Membrane</keyword>
<feature type="transmembrane region" description="Helical" evidence="2">
    <location>
        <begin position="77"/>
        <end position="100"/>
    </location>
</feature>
<dbReference type="PANTHER" id="PTHR37576">
    <property type="entry name" value="DEFECT AT LOW TEMPERATURE PROTEIN 1"/>
    <property type="match status" value="1"/>
</dbReference>
<evidence type="ECO:0000313" key="4">
    <source>
        <dbReference type="Proteomes" id="UP001140513"/>
    </source>
</evidence>
<reference evidence="3" key="1">
    <citation type="submission" date="2022-10" db="EMBL/GenBank/DDBJ databases">
        <title>Tapping the CABI collections for fungal endophytes: first genome assemblies for Collariella, Neodidymelliopsis, Ascochyta clinopodiicola, Didymella pomorum, Didymosphaeria variabile, Neocosmospora piperis and Neocucurbitaria cava.</title>
        <authorList>
            <person name="Hill R."/>
        </authorList>
    </citation>
    <scope>NUCLEOTIDE SEQUENCE</scope>
    <source>
        <strain evidence="3">IMI 356815</strain>
    </source>
</reference>
<gene>
    <name evidence="3" type="ORF">N0V89_006745</name>
</gene>
<organism evidence="3 4">
    <name type="scientific">Didymosphaeria variabile</name>
    <dbReference type="NCBI Taxonomy" id="1932322"/>
    <lineage>
        <taxon>Eukaryota</taxon>
        <taxon>Fungi</taxon>
        <taxon>Dikarya</taxon>
        <taxon>Ascomycota</taxon>
        <taxon>Pezizomycotina</taxon>
        <taxon>Dothideomycetes</taxon>
        <taxon>Pleosporomycetidae</taxon>
        <taxon>Pleosporales</taxon>
        <taxon>Massarineae</taxon>
        <taxon>Didymosphaeriaceae</taxon>
        <taxon>Didymosphaeria</taxon>
    </lineage>
</organism>
<dbReference type="PANTHER" id="PTHR37576:SF2">
    <property type="entry name" value="DEFECT AT LOW TEMPERATURE PROTEIN 1"/>
    <property type="match status" value="1"/>
</dbReference>
<protein>
    <submittedName>
        <fullName evidence="3">Uncharacterized protein</fullName>
    </submittedName>
</protein>
<dbReference type="EMBL" id="JAPEUX010000005">
    <property type="protein sequence ID" value="KAJ4351403.1"/>
    <property type="molecule type" value="Genomic_DNA"/>
</dbReference>
<dbReference type="AlphaFoldDB" id="A0A9W8XHN0"/>
<evidence type="ECO:0000256" key="1">
    <source>
        <dbReference type="SAM" id="MobiDB-lite"/>
    </source>
</evidence>
<keyword evidence="4" id="KW-1185">Reference proteome</keyword>
<feature type="region of interest" description="Disordered" evidence="1">
    <location>
        <begin position="478"/>
        <end position="498"/>
    </location>
</feature>
<evidence type="ECO:0000313" key="3">
    <source>
        <dbReference type="EMBL" id="KAJ4351403.1"/>
    </source>
</evidence>
<accession>A0A9W8XHN0</accession>
<dbReference type="OrthoDB" id="5357734at2759"/>
<dbReference type="GeneID" id="80910275"/>
<proteinExistence type="predicted"/>
<dbReference type="RefSeq" id="XP_056069759.1">
    <property type="nucleotide sequence ID" value="XM_056215512.1"/>
</dbReference>
<keyword evidence="2" id="KW-1133">Transmembrane helix</keyword>
<comment type="caution">
    <text evidence="3">The sequence shown here is derived from an EMBL/GenBank/DDBJ whole genome shotgun (WGS) entry which is preliminary data.</text>
</comment>
<dbReference type="InterPro" id="IPR021514">
    <property type="entry name" value="DUF3176"/>
</dbReference>
<feature type="compositionally biased region" description="Basic and acidic residues" evidence="1">
    <location>
        <begin position="484"/>
        <end position="498"/>
    </location>
</feature>
<sequence length="498" mass="55226">MGFSVFGNSARSQSPYQEQVAWANSTQFRSVPAETKPQMVQTTFLTKDDEAPPPSRTYFRHPRHMLEPWTTGVWIRFPWWGAGALFLVVLLTGASAGILLASHNTSTEDWKIGRDNAQPHVYISVFEMIMNFLILFALVDGVVIRLWRQLLQGTTLDSVHDTYESMYLWPAVKRAARLRFNIVAVACILASLSFVRGPLFHRALSVTNDHKSVGSTVDLNIAPHPLAEFFQSNETDPRKQGGVTSVFADLIQGLGAGNPLPYEQPAYCGDYCTGTAKAYTFKAHCDSSVRNIDLNTVLHECKSCTTEQCRSDCELRRLTSLQATFFSTSYEHTNDSLILTSVHKDTTSCSGEIQVQTCTLMQAKGDVPFVIANGTIDRRLDVPVSQFYDEALPNDDNIWETYWPLALNMLFPPVSSNVSASSDFSNLVYTECVQQANIEDSAGHLVNTSTPATCSNSTLSPSLLLNNPSTMYAAAYKASPSEDPPMRDCLERSDARHN</sequence>
<dbReference type="Pfam" id="PF11374">
    <property type="entry name" value="DUF3176"/>
    <property type="match status" value="1"/>
</dbReference>
<keyword evidence="2" id="KW-0812">Transmembrane</keyword>
<evidence type="ECO:0000256" key="2">
    <source>
        <dbReference type="SAM" id="Phobius"/>
    </source>
</evidence>
<name>A0A9W8XHN0_9PLEO</name>